<dbReference type="PANTHER" id="PTHR13522">
    <property type="entry name" value="U6 SNRNA PHOSPHODIESTERASE 1"/>
    <property type="match status" value="1"/>
</dbReference>
<feature type="region of interest" description="Disordered" evidence="7">
    <location>
        <begin position="1"/>
        <end position="36"/>
    </location>
</feature>
<keyword evidence="8" id="KW-1185">Reference proteome</keyword>
<keyword evidence="1 6" id="KW-0540">Nuclease</keyword>
<evidence type="ECO:0000313" key="9">
    <source>
        <dbReference type="RefSeq" id="XP_052741642.1"/>
    </source>
</evidence>
<evidence type="ECO:0000256" key="6">
    <source>
        <dbReference type="HAMAP-Rule" id="MF_03040"/>
    </source>
</evidence>
<evidence type="ECO:0000256" key="3">
    <source>
        <dbReference type="ARBA" id="ARBA00023239"/>
    </source>
</evidence>
<feature type="compositionally biased region" description="Acidic residues" evidence="7">
    <location>
        <begin position="10"/>
        <end position="24"/>
    </location>
</feature>
<dbReference type="InterPro" id="IPR027521">
    <property type="entry name" value="Usb1"/>
</dbReference>
<comment type="function">
    <text evidence="6">Phosphodiesterase responsible for the U6 snRNA 3' end processing. Acts as an exoribonuclease (RNase) responsible for trimming the poly(U) tract of the last nucleotides in the pre-U6 snRNA molecule, leading to the formation of mature U6 snRNA.</text>
</comment>
<evidence type="ECO:0000256" key="2">
    <source>
        <dbReference type="ARBA" id="ARBA00022801"/>
    </source>
</evidence>
<evidence type="ECO:0000256" key="7">
    <source>
        <dbReference type="SAM" id="MobiDB-lite"/>
    </source>
</evidence>
<reference evidence="9" key="1">
    <citation type="submission" date="2025-08" db="UniProtKB">
        <authorList>
            <consortium name="RefSeq"/>
        </authorList>
    </citation>
    <scope>IDENTIFICATION</scope>
</reference>
<dbReference type="Pfam" id="PF09749">
    <property type="entry name" value="HVSL"/>
    <property type="match status" value="1"/>
</dbReference>
<keyword evidence="2 6" id="KW-0378">Hydrolase</keyword>
<dbReference type="HAMAP" id="MF_03040">
    <property type="entry name" value="USB1"/>
    <property type="match status" value="1"/>
</dbReference>
<proteinExistence type="inferred from homology"/>
<evidence type="ECO:0000256" key="5">
    <source>
        <dbReference type="ARBA" id="ARBA00029300"/>
    </source>
</evidence>
<evidence type="ECO:0000313" key="8">
    <source>
        <dbReference type="Proteomes" id="UP001652582"/>
    </source>
</evidence>
<comment type="catalytic activity">
    <reaction evidence="5">
        <text>a 3'-end uridylyl-uridine-RNA = a 3'-end 2',3'-cyclophospho-uridine-RNA + uridine</text>
        <dbReference type="Rhea" id="RHEA:46052"/>
        <dbReference type="Rhea" id="RHEA-COMP:17384"/>
        <dbReference type="Rhea" id="RHEA-COMP:17385"/>
        <dbReference type="ChEBI" id="CHEBI:16704"/>
        <dbReference type="ChEBI" id="CHEBI:85643"/>
        <dbReference type="ChEBI" id="CHEBI:85644"/>
    </reaction>
    <physiologicalReaction direction="left-to-right" evidence="5">
        <dbReference type="Rhea" id="RHEA:46053"/>
    </physiologicalReaction>
</comment>
<dbReference type="InterPro" id="IPR009097">
    <property type="entry name" value="Cyclic_Pdiesterase"/>
</dbReference>
<accession>A0ABM3LRG2</accession>
<evidence type="ECO:0000256" key="4">
    <source>
        <dbReference type="ARBA" id="ARBA00023242"/>
    </source>
</evidence>
<dbReference type="RefSeq" id="XP_052741642.1">
    <property type="nucleotide sequence ID" value="XM_052885682.1"/>
</dbReference>
<dbReference type="GeneID" id="112044926"/>
<keyword evidence="3" id="KW-0456">Lyase</keyword>
<feature type="active site" description="Proton donor/acceptor" evidence="6">
    <location>
        <position position="111"/>
    </location>
</feature>
<dbReference type="SUPFAM" id="SSF55144">
    <property type="entry name" value="LigT-like"/>
    <property type="match status" value="1"/>
</dbReference>
<sequence>MSGLSYISEYGDEEDSHSEEEYEEIQEKACSKPRLPQPNLTGVPVVSFEEHVDDSNLHGGRVRSFPHVRGNWATFVYIDYPDKENLLKLIDKFATTLATVDESCSKCEDIHISLSKTFVLKYHMINTFTSSLQEVLKNIDSFELGFESVDVFCNEDKTRTFIALKVDCFAHRYLISITKKIDNILRDFRLPEFYNEPSFHMSILSINGDKKQCVLKILHQLNQHFMNQEEKVDTIIINKVNCKSGNKYYQYYLK</sequence>
<dbReference type="Gene3D" id="3.90.1140.10">
    <property type="entry name" value="Cyclic phosphodiesterase"/>
    <property type="match status" value="1"/>
</dbReference>
<dbReference type="Proteomes" id="UP001652582">
    <property type="component" value="Chromosome 15"/>
</dbReference>
<feature type="active site" description="Proton donor/acceptor" evidence="6">
    <location>
        <position position="200"/>
    </location>
</feature>
<gene>
    <name evidence="9" type="primary">LOC112044926</name>
</gene>
<name>A0ABM3LRG2_BICAN</name>
<dbReference type="EC" id="3.1.4.-" evidence="6"/>
<comment type="subcellular location">
    <subcellularLocation>
        <location evidence="6">Nucleus</location>
    </subcellularLocation>
</comment>
<evidence type="ECO:0000256" key="1">
    <source>
        <dbReference type="ARBA" id="ARBA00022722"/>
    </source>
</evidence>
<protein>
    <recommendedName>
        <fullName evidence="6">U6 snRNA phosphodiesterase</fullName>
        <ecNumber evidence="6">3.1.4.-</ecNumber>
    </recommendedName>
</protein>
<dbReference type="PANTHER" id="PTHR13522:SF3">
    <property type="entry name" value="U6 SNRNA PHOSPHODIESTERASE 1"/>
    <property type="match status" value="1"/>
</dbReference>
<comment type="similarity">
    <text evidence="6">Belongs to the 2H phosphoesterase superfamily. USB1 family.</text>
</comment>
<organism evidence="8 9">
    <name type="scientific">Bicyclus anynana</name>
    <name type="common">Squinting bush brown butterfly</name>
    <dbReference type="NCBI Taxonomy" id="110368"/>
    <lineage>
        <taxon>Eukaryota</taxon>
        <taxon>Metazoa</taxon>
        <taxon>Ecdysozoa</taxon>
        <taxon>Arthropoda</taxon>
        <taxon>Hexapoda</taxon>
        <taxon>Insecta</taxon>
        <taxon>Pterygota</taxon>
        <taxon>Neoptera</taxon>
        <taxon>Endopterygota</taxon>
        <taxon>Lepidoptera</taxon>
        <taxon>Glossata</taxon>
        <taxon>Ditrysia</taxon>
        <taxon>Papilionoidea</taxon>
        <taxon>Nymphalidae</taxon>
        <taxon>Satyrinae</taxon>
        <taxon>Satyrini</taxon>
        <taxon>Mycalesina</taxon>
        <taxon>Bicyclus</taxon>
    </lineage>
</organism>
<keyword evidence="4 6" id="KW-0539">Nucleus</keyword>